<evidence type="ECO:0000256" key="2">
    <source>
        <dbReference type="ARBA" id="ARBA00022692"/>
    </source>
</evidence>
<evidence type="ECO:0000256" key="5">
    <source>
        <dbReference type="SAM" id="Phobius"/>
    </source>
</evidence>
<protein>
    <submittedName>
        <fullName evidence="6">Putative membrane protein</fullName>
    </submittedName>
</protein>
<dbReference type="OrthoDB" id="188924at2"/>
<accession>A0A0G3HK51</accession>
<evidence type="ECO:0000313" key="6">
    <source>
        <dbReference type="EMBL" id="AKK11532.1"/>
    </source>
</evidence>
<dbReference type="AlphaFoldDB" id="A0A0G3HK51"/>
<feature type="transmembrane region" description="Helical" evidence="5">
    <location>
        <begin position="24"/>
        <end position="45"/>
    </location>
</feature>
<dbReference type="InterPro" id="IPR008217">
    <property type="entry name" value="Ccc1_fam"/>
</dbReference>
<dbReference type="GO" id="GO:0012505">
    <property type="term" value="C:endomembrane system"/>
    <property type="evidence" value="ECO:0007669"/>
    <property type="project" value="UniProtKB-SubCell"/>
</dbReference>
<dbReference type="PANTHER" id="PTHR31851">
    <property type="entry name" value="FE(2+)/MN(2+) TRANSPORTER PCL1"/>
    <property type="match status" value="1"/>
</dbReference>
<dbReference type="CDD" id="cd02432">
    <property type="entry name" value="Nodulin-21_like_1"/>
    <property type="match status" value="1"/>
</dbReference>
<evidence type="ECO:0000313" key="7">
    <source>
        <dbReference type="Proteomes" id="UP000035548"/>
    </source>
</evidence>
<dbReference type="Pfam" id="PF01988">
    <property type="entry name" value="VIT1"/>
    <property type="match status" value="1"/>
</dbReference>
<evidence type="ECO:0000256" key="3">
    <source>
        <dbReference type="ARBA" id="ARBA00022989"/>
    </source>
</evidence>
<gene>
    <name evidence="6" type="ORF">CUTER_07715</name>
</gene>
<feature type="transmembrane region" description="Helical" evidence="5">
    <location>
        <begin position="52"/>
        <end position="70"/>
    </location>
</feature>
<feature type="transmembrane region" description="Helical" evidence="5">
    <location>
        <begin position="182"/>
        <end position="202"/>
    </location>
</feature>
<dbReference type="GO" id="GO:0005384">
    <property type="term" value="F:manganese ion transmembrane transporter activity"/>
    <property type="evidence" value="ECO:0007669"/>
    <property type="project" value="InterPro"/>
</dbReference>
<keyword evidence="4 5" id="KW-0472">Membrane</keyword>
<reference evidence="6 7" key="1">
    <citation type="journal article" date="2015" name="Genome Announc.">
        <title>Virulence Factor Genes Detected in the Complete Genome Sequence of Corynebacterium uterequi DSM 45634, Isolated from the Uterus of a Maiden Mare.</title>
        <authorList>
            <person name="Ruckert C."/>
            <person name="Kriete M."/>
            <person name="Jaenicke S."/>
            <person name="Winkler A."/>
            <person name="Tauch A."/>
        </authorList>
    </citation>
    <scope>NUCLEOTIDE SEQUENCE [LARGE SCALE GENOMIC DNA]</scope>
    <source>
        <strain evidence="6 7">DSM 45634</strain>
    </source>
</reference>
<name>A0A0G3HK51_9CORY</name>
<evidence type="ECO:0000256" key="4">
    <source>
        <dbReference type="ARBA" id="ARBA00023136"/>
    </source>
</evidence>
<organism evidence="6 7">
    <name type="scientific">Corynebacterium uterequi</name>
    <dbReference type="NCBI Taxonomy" id="1072256"/>
    <lineage>
        <taxon>Bacteria</taxon>
        <taxon>Bacillati</taxon>
        <taxon>Actinomycetota</taxon>
        <taxon>Actinomycetes</taxon>
        <taxon>Mycobacteriales</taxon>
        <taxon>Corynebacteriaceae</taxon>
        <taxon>Corynebacterium</taxon>
    </lineage>
</organism>
<evidence type="ECO:0000256" key="1">
    <source>
        <dbReference type="ARBA" id="ARBA00004127"/>
    </source>
</evidence>
<reference evidence="7" key="2">
    <citation type="submission" date="2015-05" db="EMBL/GenBank/DDBJ databases">
        <title>Complete genome sequence of Corynebacterium uterequi DSM 45634, isolated from the uterus of a maiden mare.</title>
        <authorList>
            <person name="Ruckert C."/>
            <person name="Albersmeier A."/>
            <person name="Winkler A."/>
            <person name="Tauch A."/>
        </authorList>
    </citation>
    <scope>NUCLEOTIDE SEQUENCE [LARGE SCALE GENOMIC DNA]</scope>
    <source>
        <strain evidence="7">DSM 45634</strain>
    </source>
</reference>
<dbReference type="GO" id="GO:0030026">
    <property type="term" value="P:intracellular manganese ion homeostasis"/>
    <property type="evidence" value="ECO:0007669"/>
    <property type="project" value="InterPro"/>
</dbReference>
<dbReference type="STRING" id="1072256.CUTER_07715"/>
<keyword evidence="7" id="KW-1185">Reference proteome</keyword>
<feature type="transmembrane region" description="Helical" evidence="5">
    <location>
        <begin position="214"/>
        <end position="234"/>
    </location>
</feature>
<keyword evidence="2 5" id="KW-0812">Transmembrane</keyword>
<comment type="subcellular location">
    <subcellularLocation>
        <location evidence="1">Endomembrane system</location>
        <topology evidence="1">Multi-pass membrane protein</topology>
    </subcellularLocation>
</comment>
<feature type="transmembrane region" description="Helical" evidence="5">
    <location>
        <begin position="151"/>
        <end position="175"/>
    </location>
</feature>
<dbReference type="KEGG" id="cut:CUTER_07715"/>
<sequence>MVATQLEFEPHADNVSQKTNALRAGVLGANDGIISVAALLLGVIAAGMSPRAILLSGAAATIAGAVSMALGEYVSVSSQRDTERELIAKERAELLHFPREEHEELVGILEGFGLQRATADRAVKEIAEADPLSAHLQLELGIDEEDLTNPWVAAGASAASFVLGAVLPLAAAVLASGGASGLVVTAVTMLALAITGVISGHLSGGSTARATVRLLLGGAAGLAVTYGLGLLFNVA</sequence>
<dbReference type="EMBL" id="CP011546">
    <property type="protein sequence ID" value="AKK11532.1"/>
    <property type="molecule type" value="Genomic_DNA"/>
</dbReference>
<dbReference type="Proteomes" id="UP000035548">
    <property type="component" value="Chromosome"/>
</dbReference>
<proteinExistence type="predicted"/>
<keyword evidence="3 5" id="KW-1133">Transmembrane helix</keyword>
<dbReference type="RefSeq" id="WP_047259928.1">
    <property type="nucleotide sequence ID" value="NZ_CP011546.1"/>
</dbReference>
<dbReference type="PATRIC" id="fig|1072256.5.peg.1526"/>